<keyword evidence="2 4" id="KW-0479">Metal-binding</keyword>
<dbReference type="InterPro" id="IPR006035">
    <property type="entry name" value="Ureohydrolase"/>
</dbReference>
<dbReference type="HOGENOM" id="CLU_039478_0_2_7"/>
<organism evidence="6 7">
    <name type="scientific">Syntrophobacter fumaroxidans (strain DSM 10017 / MPOB)</name>
    <dbReference type="NCBI Taxonomy" id="335543"/>
    <lineage>
        <taxon>Bacteria</taxon>
        <taxon>Pseudomonadati</taxon>
        <taxon>Thermodesulfobacteriota</taxon>
        <taxon>Syntrophobacteria</taxon>
        <taxon>Syntrophobacterales</taxon>
        <taxon>Syntrophobacteraceae</taxon>
        <taxon>Syntrophobacter</taxon>
    </lineage>
</organism>
<dbReference type="STRING" id="335543.Sfum_0721"/>
<reference evidence="6 7" key="1">
    <citation type="submission" date="2006-10" db="EMBL/GenBank/DDBJ databases">
        <title>Complete sequence of Syntrophobacter fumaroxidans MPOB.</title>
        <authorList>
            <consortium name="US DOE Joint Genome Institute"/>
            <person name="Copeland A."/>
            <person name="Lucas S."/>
            <person name="Lapidus A."/>
            <person name="Barry K."/>
            <person name="Detter J.C."/>
            <person name="Glavina del Rio T."/>
            <person name="Hammon N."/>
            <person name="Israni S."/>
            <person name="Pitluck S."/>
            <person name="Goltsman E.G."/>
            <person name="Martinez M."/>
            <person name="Schmutz J."/>
            <person name="Larimer F."/>
            <person name="Land M."/>
            <person name="Hauser L."/>
            <person name="Kyrpides N."/>
            <person name="Kim E."/>
            <person name="Boone D.R."/>
            <person name="Brockman F."/>
            <person name="Culley D."/>
            <person name="Ferry J."/>
            <person name="Gunsalus R."/>
            <person name="McInerney M.J."/>
            <person name="Morrison M."/>
            <person name="Plugge C."/>
            <person name="Rohlin L."/>
            <person name="Scholten J."/>
            <person name="Sieber J."/>
            <person name="Stams A.J.M."/>
            <person name="Worm P."/>
            <person name="Henstra A.M."/>
            <person name="Richardson P."/>
        </authorList>
    </citation>
    <scope>NUCLEOTIDE SEQUENCE [LARGE SCALE GENOMIC DNA]</scope>
    <source>
        <strain evidence="7">DSM 10017 / MPOB</strain>
    </source>
</reference>
<comment type="similarity">
    <text evidence="1">Belongs to the arginase family. Agmatinase subfamily.</text>
</comment>
<protein>
    <submittedName>
        <fullName evidence="6">Agmatinase</fullName>
        <ecNumber evidence="6">3.5.3.11</ecNumber>
    </submittedName>
</protein>
<comment type="cofactor">
    <cofactor evidence="4">
        <name>Mn(2+)</name>
        <dbReference type="ChEBI" id="CHEBI:29035"/>
    </cofactor>
    <text evidence="4">Binds 2 manganese ions per subunit.</text>
</comment>
<evidence type="ECO:0000256" key="1">
    <source>
        <dbReference type="ARBA" id="ARBA00009227"/>
    </source>
</evidence>
<dbReference type="Pfam" id="PF00491">
    <property type="entry name" value="Arginase"/>
    <property type="match status" value="1"/>
</dbReference>
<keyword evidence="4" id="KW-0464">Manganese</keyword>
<dbReference type="GO" id="GO:0008783">
    <property type="term" value="F:agmatinase activity"/>
    <property type="evidence" value="ECO:0007669"/>
    <property type="project" value="UniProtKB-EC"/>
</dbReference>
<dbReference type="InterPro" id="IPR023696">
    <property type="entry name" value="Ureohydrolase_dom_sf"/>
</dbReference>
<feature type="binding site" evidence="4">
    <location>
        <position position="149"/>
    </location>
    <ligand>
        <name>Mn(2+)</name>
        <dbReference type="ChEBI" id="CHEBI:29035"/>
        <label>1</label>
    </ligand>
</feature>
<dbReference type="GO" id="GO:0046872">
    <property type="term" value="F:metal ion binding"/>
    <property type="evidence" value="ECO:0007669"/>
    <property type="project" value="UniProtKB-KW"/>
</dbReference>
<evidence type="ECO:0000256" key="2">
    <source>
        <dbReference type="ARBA" id="ARBA00022723"/>
    </source>
</evidence>
<feature type="binding site" evidence="4">
    <location>
        <position position="228"/>
    </location>
    <ligand>
        <name>Mn(2+)</name>
        <dbReference type="ChEBI" id="CHEBI:29035"/>
        <label>1</label>
    </ligand>
</feature>
<dbReference type="Proteomes" id="UP000001784">
    <property type="component" value="Chromosome"/>
</dbReference>
<feature type="binding site" evidence="4">
    <location>
        <position position="124"/>
    </location>
    <ligand>
        <name>Mn(2+)</name>
        <dbReference type="ChEBI" id="CHEBI:29035"/>
        <label>2</label>
    </ligand>
</feature>
<proteinExistence type="inferred from homology"/>
<dbReference type="PROSITE" id="PS01053">
    <property type="entry name" value="ARGINASE_1"/>
    <property type="match status" value="1"/>
</dbReference>
<dbReference type="FunCoup" id="A0LG67">
    <property type="interactions" value="412"/>
</dbReference>
<feature type="binding site" evidence="4">
    <location>
        <position position="230"/>
    </location>
    <ligand>
        <name>Mn(2+)</name>
        <dbReference type="ChEBI" id="CHEBI:29035"/>
        <label>1</label>
    </ligand>
</feature>
<evidence type="ECO:0000256" key="5">
    <source>
        <dbReference type="RuleBase" id="RU003684"/>
    </source>
</evidence>
<dbReference type="SUPFAM" id="SSF52768">
    <property type="entry name" value="Arginase/deacetylase"/>
    <property type="match status" value="1"/>
</dbReference>
<keyword evidence="3 5" id="KW-0378">Hydrolase</keyword>
<dbReference type="Gene3D" id="3.40.800.10">
    <property type="entry name" value="Ureohydrolase domain"/>
    <property type="match status" value="1"/>
</dbReference>
<dbReference type="OrthoDB" id="9789727at2"/>
<feature type="binding site" evidence="4">
    <location>
        <position position="147"/>
    </location>
    <ligand>
        <name>Mn(2+)</name>
        <dbReference type="ChEBI" id="CHEBI:29035"/>
        <label>1</label>
    </ligand>
</feature>
<evidence type="ECO:0000313" key="7">
    <source>
        <dbReference type="Proteomes" id="UP000001784"/>
    </source>
</evidence>
<dbReference type="PROSITE" id="PS51409">
    <property type="entry name" value="ARGINASE_2"/>
    <property type="match status" value="1"/>
</dbReference>
<dbReference type="EMBL" id="CP000478">
    <property type="protein sequence ID" value="ABK16419.1"/>
    <property type="molecule type" value="Genomic_DNA"/>
</dbReference>
<sequence>MTSEKSVGSGLRECLGPHCSFLGLAVPECAFENAGAVIIPVPYDATTTYRAGTREGPRAILAASRELEPYDEETCTEAYRHGIATLEELPVVVSSPRDMLDSVRVVGAQVLRSGKLPVLLGGEHLLSLGMIEAAADHFGDLSILHLDAHADLREQYQGSPYSNACIMRHGAALAPVVQVGIRSLTAEEHEFIRAKKIPCFFAHDLHRDPSLYARVIPCLGKRVYLSIDLDVFDPAVMPSVGTPEPGGLSWYEVIDLLRAVFRERQVVGFDVMELLPVPCFAAPDFLAARLVYKLLSFFFAGAARPPC</sequence>
<dbReference type="PANTHER" id="PTHR11358">
    <property type="entry name" value="ARGINASE/AGMATINASE"/>
    <property type="match status" value="1"/>
</dbReference>
<accession>A0LG67</accession>
<keyword evidence="7" id="KW-1185">Reference proteome</keyword>
<dbReference type="RefSeq" id="WP_011697592.1">
    <property type="nucleotide sequence ID" value="NC_008554.1"/>
</dbReference>
<dbReference type="KEGG" id="sfu:Sfum_0721"/>
<evidence type="ECO:0000313" key="6">
    <source>
        <dbReference type="EMBL" id="ABK16419.1"/>
    </source>
</evidence>
<name>A0LG67_SYNFM</name>
<dbReference type="InterPro" id="IPR005925">
    <property type="entry name" value="Agmatinase-rel"/>
</dbReference>
<dbReference type="CDD" id="cd11593">
    <property type="entry name" value="Agmatinase-like_2"/>
    <property type="match status" value="1"/>
</dbReference>
<gene>
    <name evidence="6" type="ordered locus">Sfum_0721</name>
</gene>
<dbReference type="InParanoid" id="A0LG67"/>
<dbReference type="NCBIfam" id="TIGR01230">
    <property type="entry name" value="agmatinase"/>
    <property type="match status" value="1"/>
</dbReference>
<dbReference type="eggNOG" id="COG0010">
    <property type="taxonomic scope" value="Bacteria"/>
</dbReference>
<dbReference type="PANTHER" id="PTHR11358:SF26">
    <property type="entry name" value="GUANIDINO ACID HYDROLASE, MITOCHONDRIAL"/>
    <property type="match status" value="1"/>
</dbReference>
<dbReference type="InterPro" id="IPR020855">
    <property type="entry name" value="Ureohydrolase_Mn_BS"/>
</dbReference>
<dbReference type="AlphaFoldDB" id="A0LG67"/>
<feature type="binding site" evidence="4">
    <location>
        <position position="151"/>
    </location>
    <ligand>
        <name>Mn(2+)</name>
        <dbReference type="ChEBI" id="CHEBI:29035"/>
        <label>1</label>
    </ligand>
</feature>
<evidence type="ECO:0000256" key="4">
    <source>
        <dbReference type="PIRSR" id="PIRSR036979-1"/>
    </source>
</evidence>
<dbReference type="PIRSF" id="PIRSF036979">
    <property type="entry name" value="Arginase"/>
    <property type="match status" value="1"/>
</dbReference>
<dbReference type="GO" id="GO:0033389">
    <property type="term" value="P:putrescine biosynthetic process from arginine, via agmatine"/>
    <property type="evidence" value="ECO:0007669"/>
    <property type="project" value="TreeGrafter"/>
</dbReference>
<evidence type="ECO:0000256" key="3">
    <source>
        <dbReference type="ARBA" id="ARBA00022801"/>
    </source>
</evidence>
<dbReference type="EC" id="3.5.3.11" evidence="6"/>